<evidence type="ECO:0000313" key="5">
    <source>
        <dbReference type="Proteomes" id="UP000294543"/>
    </source>
</evidence>
<proteinExistence type="predicted"/>
<feature type="domain" description="Mycothiol-dependent maleylpyruvate isomerase metal-binding" evidence="3">
    <location>
        <begin position="42"/>
        <end position="157"/>
    </location>
</feature>
<organism evidence="4 5">
    <name type="scientific">Nonomuraea diastatica</name>
    <dbReference type="NCBI Taxonomy" id="1848329"/>
    <lineage>
        <taxon>Bacteria</taxon>
        <taxon>Bacillati</taxon>
        <taxon>Actinomycetota</taxon>
        <taxon>Actinomycetes</taxon>
        <taxon>Streptosporangiales</taxon>
        <taxon>Streptosporangiaceae</taxon>
        <taxon>Nonomuraea</taxon>
    </lineage>
</organism>
<keyword evidence="5" id="KW-1185">Reference proteome</keyword>
<sequence length="275" mass="30237">MRAPRARRPRLGQVTQNNSQNAHRTTENDSRSARIARIETEAARLAALAGDLSVAVPSCPGWTIAELITHVGRTHRWAAHVLRNQVREKIWSRQVPSGLAEGQSGDPGWLMSGAAELLDTLRTTDPELEVWTWGPDRRAAWWSRRMLFELVVHRADAELALGLDPVVPAETAIDGVEEFLHNLPHAVWVTRSLAGLGVEGATIHLHASDGEGEWTITQGPAGKITWARGHAKGDTAVQGPVADLLLMIYGRRSPDDLTVHGDRDLLDRWLAAVDF</sequence>
<reference evidence="4 5" key="1">
    <citation type="submission" date="2019-03" db="EMBL/GenBank/DDBJ databases">
        <title>Draft genome sequences of novel Actinobacteria.</title>
        <authorList>
            <person name="Sahin N."/>
            <person name="Ay H."/>
            <person name="Saygin H."/>
        </authorList>
    </citation>
    <scope>NUCLEOTIDE SEQUENCE [LARGE SCALE GENOMIC DNA]</scope>
    <source>
        <strain evidence="4 5">KC712</strain>
    </source>
</reference>
<dbReference type="PANTHER" id="PTHR40758">
    <property type="entry name" value="CONSERVED PROTEIN"/>
    <property type="match status" value="1"/>
</dbReference>
<dbReference type="PANTHER" id="PTHR40758:SF1">
    <property type="entry name" value="CONSERVED PROTEIN"/>
    <property type="match status" value="1"/>
</dbReference>
<protein>
    <submittedName>
        <fullName evidence="4">Maleylpyruvate isomerase family mycothiol-dependent enzyme</fullName>
    </submittedName>
</protein>
<name>A0A4V2YFQ2_9ACTN</name>
<dbReference type="EMBL" id="SMKP01000014">
    <property type="protein sequence ID" value="TDD24037.1"/>
    <property type="molecule type" value="Genomic_DNA"/>
</dbReference>
<dbReference type="InterPro" id="IPR017517">
    <property type="entry name" value="Maleyloyr_isom"/>
</dbReference>
<evidence type="ECO:0000259" key="3">
    <source>
        <dbReference type="Pfam" id="PF11716"/>
    </source>
</evidence>
<dbReference type="InterPro" id="IPR034660">
    <property type="entry name" value="DinB/YfiT-like"/>
</dbReference>
<evidence type="ECO:0000256" key="1">
    <source>
        <dbReference type="SAM" id="MobiDB-lite"/>
    </source>
</evidence>
<feature type="domain" description="MDMPI C-terminal" evidence="2">
    <location>
        <begin position="171"/>
        <end position="268"/>
    </location>
</feature>
<evidence type="ECO:0000259" key="2">
    <source>
        <dbReference type="Pfam" id="PF07398"/>
    </source>
</evidence>
<dbReference type="InterPro" id="IPR024344">
    <property type="entry name" value="MDMPI_metal-binding"/>
</dbReference>
<keyword evidence="4" id="KW-0670">Pyruvate</keyword>
<gene>
    <name evidence="4" type="ORF">E1294_07245</name>
</gene>
<feature type="compositionally biased region" description="Polar residues" evidence="1">
    <location>
        <begin position="13"/>
        <end position="23"/>
    </location>
</feature>
<dbReference type="GO" id="GO:0005886">
    <property type="term" value="C:plasma membrane"/>
    <property type="evidence" value="ECO:0007669"/>
    <property type="project" value="TreeGrafter"/>
</dbReference>
<evidence type="ECO:0000313" key="4">
    <source>
        <dbReference type="EMBL" id="TDD24037.1"/>
    </source>
</evidence>
<dbReference type="InterPro" id="IPR010872">
    <property type="entry name" value="MDMPI_C-term_domain"/>
</dbReference>
<feature type="compositionally biased region" description="Basic residues" evidence="1">
    <location>
        <begin position="1"/>
        <end position="10"/>
    </location>
</feature>
<comment type="caution">
    <text evidence="4">The sequence shown here is derived from an EMBL/GenBank/DDBJ whole genome shotgun (WGS) entry which is preliminary data.</text>
</comment>
<dbReference type="OrthoDB" id="3671213at2"/>
<dbReference type="NCBIfam" id="TIGR03083">
    <property type="entry name" value="maleylpyruvate isomerase family mycothiol-dependent enzyme"/>
    <property type="match status" value="1"/>
</dbReference>
<dbReference type="SUPFAM" id="SSF109854">
    <property type="entry name" value="DinB/YfiT-like putative metalloenzymes"/>
    <property type="match status" value="1"/>
</dbReference>
<dbReference type="GO" id="GO:0046872">
    <property type="term" value="F:metal ion binding"/>
    <property type="evidence" value="ECO:0007669"/>
    <property type="project" value="InterPro"/>
</dbReference>
<accession>A0A4V2YFQ2</accession>
<dbReference type="GO" id="GO:0016853">
    <property type="term" value="F:isomerase activity"/>
    <property type="evidence" value="ECO:0007669"/>
    <property type="project" value="UniProtKB-KW"/>
</dbReference>
<keyword evidence="4" id="KW-0413">Isomerase</keyword>
<dbReference type="AlphaFoldDB" id="A0A4V2YFQ2"/>
<dbReference type="Pfam" id="PF11716">
    <property type="entry name" value="MDMPI_N"/>
    <property type="match status" value="1"/>
</dbReference>
<dbReference type="Pfam" id="PF07398">
    <property type="entry name" value="MDMPI_C"/>
    <property type="match status" value="1"/>
</dbReference>
<feature type="region of interest" description="Disordered" evidence="1">
    <location>
        <begin position="1"/>
        <end position="32"/>
    </location>
</feature>
<dbReference type="Proteomes" id="UP000294543">
    <property type="component" value="Unassembled WGS sequence"/>
</dbReference>